<name>A0ABP7B2E3_9MICO</name>
<organism evidence="3 4">
    <name type="scientific">Microbacterium marinilacus</name>
    <dbReference type="NCBI Taxonomy" id="415209"/>
    <lineage>
        <taxon>Bacteria</taxon>
        <taxon>Bacillati</taxon>
        <taxon>Actinomycetota</taxon>
        <taxon>Actinomycetes</taxon>
        <taxon>Micrococcales</taxon>
        <taxon>Microbacteriaceae</taxon>
        <taxon>Microbacterium</taxon>
    </lineage>
</organism>
<feature type="transmembrane region" description="Helical" evidence="1">
    <location>
        <begin position="203"/>
        <end position="223"/>
    </location>
</feature>
<keyword evidence="1" id="KW-0472">Membrane</keyword>
<feature type="transmembrane region" description="Helical" evidence="1">
    <location>
        <begin position="264"/>
        <end position="283"/>
    </location>
</feature>
<dbReference type="InterPro" id="IPR003675">
    <property type="entry name" value="Rce1/LyrA-like_dom"/>
</dbReference>
<feature type="transmembrane region" description="Helical" evidence="1">
    <location>
        <begin position="230"/>
        <end position="252"/>
    </location>
</feature>
<dbReference type="InterPro" id="IPR042150">
    <property type="entry name" value="MmRce1-like"/>
</dbReference>
<dbReference type="Proteomes" id="UP001410795">
    <property type="component" value="Unassembled WGS sequence"/>
</dbReference>
<keyword evidence="3" id="KW-0378">Hydrolase</keyword>
<keyword evidence="1" id="KW-1133">Transmembrane helix</keyword>
<dbReference type="PANTHER" id="PTHR35797:SF1">
    <property type="entry name" value="PROTEASE"/>
    <property type="match status" value="1"/>
</dbReference>
<accession>A0ABP7B2E3</accession>
<keyword evidence="3" id="KW-0482">Metalloprotease</keyword>
<feature type="transmembrane region" description="Helical" evidence="1">
    <location>
        <begin position="133"/>
        <end position="153"/>
    </location>
</feature>
<dbReference type="PANTHER" id="PTHR35797">
    <property type="entry name" value="PROTEASE-RELATED"/>
    <property type="match status" value="1"/>
</dbReference>
<evidence type="ECO:0000313" key="4">
    <source>
        <dbReference type="Proteomes" id="UP001410795"/>
    </source>
</evidence>
<feature type="transmembrane region" description="Helical" evidence="1">
    <location>
        <begin position="71"/>
        <end position="99"/>
    </location>
</feature>
<feature type="transmembrane region" description="Helical" evidence="1">
    <location>
        <begin position="29"/>
        <end position="50"/>
    </location>
</feature>
<feature type="transmembrane region" description="Helical" evidence="1">
    <location>
        <begin position="173"/>
        <end position="197"/>
    </location>
</feature>
<sequence length="307" mass="32536">MFVAVAAGLAWAVALPLWAGDGLQSPLFRVFAVAMMFTPTIAALVVVFFVEKPRHKARALGLVPLRPVGRLIGYLALGFVIPVVICFAALPLGAFIGVFPADFAGLSGFRQITEWQLAQAGIDELPMPIEALAALQIVNLVIGAFFLNLVPALGEEIGWRGWLLPKLLPLGPWAAIGLSGVIWGLWHAPLILLGYNYPGTPGWLAILAMIALSTVIGGVFGWLRLRGGSVWPAALAHSTFNAAATLYVLFVAENSVLDPLHATVTGWTGWIVPAVLVVFLVLLGRFRPVTAPPSSVGLDGSPTRTVA</sequence>
<proteinExistence type="predicted"/>
<gene>
    <name evidence="3" type="ORF">GCM10022202_01350</name>
</gene>
<keyword evidence="3" id="KW-0645">Protease</keyword>
<evidence type="ECO:0000259" key="2">
    <source>
        <dbReference type="Pfam" id="PF02517"/>
    </source>
</evidence>
<feature type="domain" description="CAAX prenyl protease 2/Lysostaphin resistance protein A-like" evidence="2">
    <location>
        <begin position="139"/>
        <end position="242"/>
    </location>
</feature>
<dbReference type="Pfam" id="PF02517">
    <property type="entry name" value="Rce1-like"/>
    <property type="match status" value="1"/>
</dbReference>
<keyword evidence="1" id="KW-0812">Transmembrane</keyword>
<keyword evidence="4" id="KW-1185">Reference proteome</keyword>
<comment type="caution">
    <text evidence="3">The sequence shown here is derived from an EMBL/GenBank/DDBJ whole genome shotgun (WGS) entry which is preliminary data.</text>
</comment>
<dbReference type="GO" id="GO:0008237">
    <property type="term" value="F:metallopeptidase activity"/>
    <property type="evidence" value="ECO:0007669"/>
    <property type="project" value="UniProtKB-KW"/>
</dbReference>
<dbReference type="EMBL" id="BAAAYV010000002">
    <property type="protein sequence ID" value="GAA3645841.1"/>
    <property type="molecule type" value="Genomic_DNA"/>
</dbReference>
<evidence type="ECO:0000256" key="1">
    <source>
        <dbReference type="SAM" id="Phobius"/>
    </source>
</evidence>
<evidence type="ECO:0000313" key="3">
    <source>
        <dbReference type="EMBL" id="GAA3645841.1"/>
    </source>
</evidence>
<reference evidence="4" key="1">
    <citation type="journal article" date="2019" name="Int. J. Syst. Evol. Microbiol.">
        <title>The Global Catalogue of Microorganisms (GCM) 10K type strain sequencing project: providing services to taxonomists for standard genome sequencing and annotation.</title>
        <authorList>
            <consortium name="The Broad Institute Genomics Platform"/>
            <consortium name="The Broad Institute Genome Sequencing Center for Infectious Disease"/>
            <person name="Wu L."/>
            <person name="Ma J."/>
        </authorList>
    </citation>
    <scope>NUCLEOTIDE SEQUENCE [LARGE SCALE GENOMIC DNA]</scope>
    <source>
        <strain evidence="4">JCM 16546</strain>
    </source>
</reference>
<protein>
    <submittedName>
        <fullName evidence="3">CPBP family intramembrane metalloprotease</fullName>
    </submittedName>
</protein>